<proteinExistence type="predicted"/>
<protein>
    <submittedName>
        <fullName evidence="2">Uncharacterized protein</fullName>
    </submittedName>
</protein>
<comment type="caution">
    <text evidence="2">The sequence shown here is derived from an EMBL/GenBank/DDBJ whole genome shotgun (WGS) entry which is preliminary data.</text>
</comment>
<evidence type="ECO:0000313" key="3">
    <source>
        <dbReference type="Proteomes" id="UP001558652"/>
    </source>
</evidence>
<feature type="region of interest" description="Disordered" evidence="1">
    <location>
        <begin position="21"/>
        <end position="74"/>
    </location>
</feature>
<sequence>MAFKRRFNVCPRYRCDELSVEGEGHISKKSKKRSDPKSPGDSPPPPSKVAAPGTPPDGNTREYGSHKIGSNGHRIHIRHVIHNYPLSTRLISEDDTFLHFSRDEKQTYCHYLSFRYG</sequence>
<evidence type="ECO:0000313" key="2">
    <source>
        <dbReference type="EMBL" id="KAL1124804.1"/>
    </source>
</evidence>
<organism evidence="2 3">
    <name type="scientific">Ranatra chinensis</name>
    <dbReference type="NCBI Taxonomy" id="642074"/>
    <lineage>
        <taxon>Eukaryota</taxon>
        <taxon>Metazoa</taxon>
        <taxon>Ecdysozoa</taxon>
        <taxon>Arthropoda</taxon>
        <taxon>Hexapoda</taxon>
        <taxon>Insecta</taxon>
        <taxon>Pterygota</taxon>
        <taxon>Neoptera</taxon>
        <taxon>Paraneoptera</taxon>
        <taxon>Hemiptera</taxon>
        <taxon>Heteroptera</taxon>
        <taxon>Panheteroptera</taxon>
        <taxon>Nepomorpha</taxon>
        <taxon>Nepidae</taxon>
        <taxon>Ranatrinae</taxon>
        <taxon>Ranatra</taxon>
    </lineage>
</organism>
<dbReference type="AlphaFoldDB" id="A0ABD0YDR6"/>
<reference evidence="2 3" key="1">
    <citation type="submission" date="2024-07" db="EMBL/GenBank/DDBJ databases">
        <title>Chromosome-level genome assembly of the water stick insect Ranatra chinensis (Heteroptera: Nepidae).</title>
        <authorList>
            <person name="Liu X."/>
        </authorList>
    </citation>
    <scope>NUCLEOTIDE SEQUENCE [LARGE SCALE GENOMIC DNA]</scope>
    <source>
        <strain evidence="2">Cailab_2021Rc</strain>
        <tissue evidence="2">Muscle</tissue>
    </source>
</reference>
<gene>
    <name evidence="2" type="ORF">AAG570_001425</name>
</gene>
<dbReference type="Proteomes" id="UP001558652">
    <property type="component" value="Unassembled WGS sequence"/>
</dbReference>
<keyword evidence="3" id="KW-1185">Reference proteome</keyword>
<dbReference type="EMBL" id="JBFDAA010000010">
    <property type="protein sequence ID" value="KAL1124804.1"/>
    <property type="molecule type" value="Genomic_DNA"/>
</dbReference>
<accession>A0ABD0YDR6</accession>
<evidence type="ECO:0000256" key="1">
    <source>
        <dbReference type="SAM" id="MobiDB-lite"/>
    </source>
</evidence>
<name>A0ABD0YDR6_9HEMI</name>